<dbReference type="PROSITE" id="PS51318">
    <property type="entry name" value="TAT"/>
    <property type="match status" value="1"/>
</dbReference>
<dbReference type="EMBL" id="JBEDNW010000007">
    <property type="protein sequence ID" value="MEZ3168333.1"/>
    <property type="molecule type" value="Genomic_DNA"/>
</dbReference>
<comment type="caution">
    <text evidence="2">The sequence shown here is derived from an EMBL/GenBank/DDBJ whole genome shotgun (WGS) entry which is preliminary data.</text>
</comment>
<feature type="compositionally biased region" description="Basic residues" evidence="1">
    <location>
        <begin position="125"/>
        <end position="140"/>
    </location>
</feature>
<evidence type="ECO:0000256" key="1">
    <source>
        <dbReference type="SAM" id="MobiDB-lite"/>
    </source>
</evidence>
<reference evidence="2 3" key="1">
    <citation type="submission" date="2024-06" db="EMBL/GenBank/DDBJ databases">
        <title>Halorubrum miltondacostae sp. nov., a potential PHA producer isolated from an inland solar saltern in Rio Maior, Portugal.</title>
        <authorList>
            <person name="Albuquerque L."/>
            <person name="Viver T."/>
            <person name="Barroso C."/>
            <person name="Claudino R."/>
            <person name="Galvan M."/>
            <person name="Simoes G."/>
            <person name="Lobo Da Cunha A."/>
            <person name="Egas C."/>
        </authorList>
    </citation>
    <scope>NUCLEOTIDE SEQUENCE [LARGE SCALE GENOMIC DNA]</scope>
    <source>
        <strain evidence="2 3">DSM 18646</strain>
    </source>
</reference>
<gene>
    <name evidence="2" type="ORF">ABNG02_13465</name>
</gene>
<feature type="region of interest" description="Disordered" evidence="1">
    <location>
        <begin position="111"/>
        <end position="154"/>
    </location>
</feature>
<protein>
    <submittedName>
        <fullName evidence="2">Uncharacterized protein</fullName>
    </submittedName>
</protein>
<dbReference type="InterPro" id="IPR006311">
    <property type="entry name" value="TAT_signal"/>
</dbReference>
<feature type="compositionally biased region" description="Acidic residues" evidence="1">
    <location>
        <begin position="145"/>
        <end position="154"/>
    </location>
</feature>
<dbReference type="Proteomes" id="UP001567571">
    <property type="component" value="Unassembled WGS sequence"/>
</dbReference>
<accession>A0ABV4IP50</accession>
<feature type="region of interest" description="Disordered" evidence="1">
    <location>
        <begin position="1"/>
        <end position="21"/>
    </location>
</feature>
<name>A0ABV4IP50_9EURY</name>
<dbReference type="RefSeq" id="WP_343776955.1">
    <property type="nucleotide sequence ID" value="NZ_BAAADQ010000002.1"/>
</dbReference>
<proteinExistence type="predicted"/>
<organism evidence="2 3">
    <name type="scientific">Halorubrum ejinorense</name>
    <dbReference type="NCBI Taxonomy" id="425309"/>
    <lineage>
        <taxon>Archaea</taxon>
        <taxon>Methanobacteriati</taxon>
        <taxon>Methanobacteriota</taxon>
        <taxon>Stenosarchaea group</taxon>
        <taxon>Halobacteria</taxon>
        <taxon>Halobacteriales</taxon>
        <taxon>Haloferacaceae</taxon>
        <taxon>Halorubrum</taxon>
    </lineage>
</organism>
<evidence type="ECO:0000313" key="3">
    <source>
        <dbReference type="Proteomes" id="UP001567571"/>
    </source>
</evidence>
<evidence type="ECO:0000313" key="2">
    <source>
        <dbReference type="EMBL" id="MEZ3168333.1"/>
    </source>
</evidence>
<keyword evidence="3" id="KW-1185">Reference proteome</keyword>
<sequence>MDSNSNETRSRTERSPSGWGITRRTMLAAGGAAVLGGLAGCSAVDGLIDRGAQQLVGTTASAPAAFYPGQAPPNQGPDSDGDGLAFSLAGTTEVRAVPATVRADSREIDLEGWSTSAQQKARGPGYRRKALAGRPPRNRPRTQSADDDTDTETADDDALREYLENEPTIGERFVVCLPDAKLPGDRGSLAEQLTLDRVLAYFAPSREPDGVRAPFHDQYGSQGIEYDDDGCIRTVGSVSLHEDLACQNILSAELDTYRTAGRGIVGHGMEGAAVVSGAPISAGTIGTRVFLTTDGTGEIILGEDRDMVMPGDNVEYDNGGSGSQTLVCPVAVTPVDAPTALPGLFYVRRVIHDDQIILAGGWILDEGALFEESVTLLFDEGLTEVASVTPDDIESDEYGDRIVEQFVRDRSRLGSLVGTTLAESTEMNNAELIEQMASQAFQTDEGRKGLNAVNVKVLGERGDDDDDDDGSDEIWLSATALDAPLVHLAGAQELSEEEKFEAAGSGEEVDILGMGAEKL</sequence>